<feature type="region of interest" description="Disordered" evidence="1">
    <location>
        <begin position="206"/>
        <end position="259"/>
    </location>
</feature>
<protein>
    <submittedName>
        <fullName evidence="4">N-alpha-acetyltransferase 80 isoform X1</fullName>
    </submittedName>
</protein>
<dbReference type="PANTHER" id="PTHR13538:SF4">
    <property type="entry name" value="N-ALPHA-ACETYLTRANSFERASE 80"/>
    <property type="match status" value="1"/>
</dbReference>
<dbReference type="SUPFAM" id="SSF55729">
    <property type="entry name" value="Acyl-CoA N-acyltransferases (Nat)"/>
    <property type="match status" value="1"/>
</dbReference>
<organism evidence="3 4">
    <name type="scientific">Aplysia californica</name>
    <name type="common">California sea hare</name>
    <dbReference type="NCBI Taxonomy" id="6500"/>
    <lineage>
        <taxon>Eukaryota</taxon>
        <taxon>Metazoa</taxon>
        <taxon>Spiralia</taxon>
        <taxon>Lophotrochozoa</taxon>
        <taxon>Mollusca</taxon>
        <taxon>Gastropoda</taxon>
        <taxon>Heterobranchia</taxon>
        <taxon>Euthyneura</taxon>
        <taxon>Tectipleura</taxon>
        <taxon>Aplysiida</taxon>
        <taxon>Aplysioidea</taxon>
        <taxon>Aplysiidae</taxon>
        <taxon>Aplysia</taxon>
    </lineage>
</organism>
<evidence type="ECO:0000259" key="2">
    <source>
        <dbReference type="PROSITE" id="PS51186"/>
    </source>
</evidence>
<keyword evidence="3" id="KW-1185">Reference proteome</keyword>
<feature type="domain" description="N-acetyltransferase" evidence="2">
    <location>
        <begin position="17"/>
        <end position="169"/>
    </location>
</feature>
<dbReference type="InterPro" id="IPR016181">
    <property type="entry name" value="Acyl_CoA_acyltransferase"/>
</dbReference>
<dbReference type="PROSITE" id="PS51186">
    <property type="entry name" value="GNAT"/>
    <property type="match status" value="1"/>
</dbReference>
<dbReference type="Pfam" id="PF00583">
    <property type="entry name" value="Acetyltransf_1"/>
    <property type="match status" value="1"/>
</dbReference>
<evidence type="ECO:0000313" key="3">
    <source>
        <dbReference type="Proteomes" id="UP000694888"/>
    </source>
</evidence>
<dbReference type="Proteomes" id="UP000694888">
    <property type="component" value="Unplaced"/>
</dbReference>
<evidence type="ECO:0000313" key="4">
    <source>
        <dbReference type="RefSeq" id="XP_035824722.1"/>
    </source>
</evidence>
<dbReference type="Gene3D" id="3.40.630.30">
    <property type="match status" value="1"/>
</dbReference>
<feature type="compositionally biased region" description="Pro residues" evidence="1">
    <location>
        <begin position="220"/>
        <end position="242"/>
    </location>
</feature>
<sequence length="269" mass="29641">MRPRQKLNNFDRTQGTMTFELLALHKDKHLTDACAEILNKEWPRSMAARNHSLSKSCDELPICLAFVRRSTEGKLPEVMGFSKISAVQGIQQAGLIESVIVREEDRGKGFGRTLMDLTEEHAKCLGLQTLYLNTLDKEGFYARLGYVGCQPVLSLGANAHRVPESMLRQFMASSSNSQGGLNNVNNNKQHASCDLSEKIQNISIGSDAESRTEPTSSDVPAPPQLPPPPPPPPPPPAPPSVPPSLKTKTYDKTVIRMDPNSVIWMKKTL</sequence>
<name>A0ABM1VQN0_APLCA</name>
<dbReference type="InterPro" id="IPR039840">
    <property type="entry name" value="NAA80"/>
</dbReference>
<reference evidence="4" key="1">
    <citation type="submission" date="2025-08" db="UniProtKB">
        <authorList>
            <consortium name="RefSeq"/>
        </authorList>
    </citation>
    <scope>IDENTIFICATION</scope>
</reference>
<evidence type="ECO:0000256" key="1">
    <source>
        <dbReference type="SAM" id="MobiDB-lite"/>
    </source>
</evidence>
<proteinExistence type="predicted"/>
<dbReference type="GeneID" id="101858477"/>
<dbReference type="InterPro" id="IPR000182">
    <property type="entry name" value="GNAT_dom"/>
</dbReference>
<gene>
    <name evidence="4" type="primary">LOC101858477</name>
</gene>
<dbReference type="PANTHER" id="PTHR13538">
    <property type="entry name" value="N-ACETYLTRANSFERASE 6"/>
    <property type="match status" value="1"/>
</dbReference>
<accession>A0ABM1VQN0</accession>
<dbReference type="RefSeq" id="XP_035824722.1">
    <property type="nucleotide sequence ID" value="XM_035968829.1"/>
</dbReference>
<dbReference type="CDD" id="cd04301">
    <property type="entry name" value="NAT_SF"/>
    <property type="match status" value="1"/>
</dbReference>